<dbReference type="InterPro" id="IPR002194">
    <property type="entry name" value="Chaperonin_TCP-1_CS"/>
</dbReference>
<dbReference type="Gene3D" id="1.10.560.10">
    <property type="entry name" value="GroEL-like equatorial domain"/>
    <property type="match status" value="1"/>
</dbReference>
<dbReference type="InterPro" id="IPR002423">
    <property type="entry name" value="Cpn60/GroEL/TCP-1"/>
</dbReference>
<gene>
    <name evidence="6" type="ORF">EL26_07680</name>
</gene>
<dbReference type="OrthoDB" id="2379282at2"/>
<evidence type="ECO:0000256" key="2">
    <source>
        <dbReference type="ARBA" id="ARBA00008020"/>
    </source>
</evidence>
<dbReference type="GO" id="GO:0140662">
    <property type="term" value="F:ATP-dependent protein folding chaperone"/>
    <property type="evidence" value="ECO:0007669"/>
    <property type="project" value="InterPro"/>
</dbReference>
<dbReference type="SUPFAM" id="SSF48592">
    <property type="entry name" value="GroEL equatorial domain-like"/>
    <property type="match status" value="1"/>
</dbReference>
<dbReference type="InterPro" id="IPR027410">
    <property type="entry name" value="TCP-1-like_intermed_sf"/>
</dbReference>
<dbReference type="PANTHER" id="PTHR11353">
    <property type="entry name" value="CHAPERONIN"/>
    <property type="match status" value="1"/>
</dbReference>
<dbReference type="InterPro" id="IPR027413">
    <property type="entry name" value="GROEL-like_equatorial_sf"/>
</dbReference>
<dbReference type="SUPFAM" id="SSF52029">
    <property type="entry name" value="GroEL apical domain-like"/>
    <property type="match status" value="1"/>
</dbReference>
<dbReference type="Gene3D" id="3.30.260.10">
    <property type="entry name" value="TCP-1-like chaperonin intermediate domain"/>
    <property type="match status" value="1"/>
</dbReference>
<dbReference type="GO" id="GO:0051082">
    <property type="term" value="F:unfolded protein binding"/>
    <property type="evidence" value="ECO:0007669"/>
    <property type="project" value="InterPro"/>
</dbReference>
<dbReference type="CDD" id="cd00309">
    <property type="entry name" value="chaperonin_type_I_II"/>
    <property type="match status" value="1"/>
</dbReference>
<evidence type="ECO:0000256" key="1">
    <source>
        <dbReference type="ARBA" id="ARBA00006607"/>
    </source>
</evidence>
<dbReference type="InterPro" id="IPR027409">
    <property type="entry name" value="GroEL-like_apical_dom_sf"/>
</dbReference>
<comment type="caution">
    <text evidence="6">The sequence shown here is derived from an EMBL/GenBank/DDBJ whole genome shotgun (WGS) entry which is preliminary data.</text>
</comment>
<dbReference type="Pfam" id="PF00118">
    <property type="entry name" value="Cpn60_TCP1"/>
    <property type="match status" value="1"/>
</dbReference>
<accession>A0A074LRP7</accession>
<keyword evidence="7" id="KW-1185">Reference proteome</keyword>
<comment type="similarity">
    <text evidence="1">Belongs to the chaperonin (HSP60) family.</text>
</comment>
<protein>
    <submittedName>
        <fullName evidence="6">Chaperonin</fullName>
    </submittedName>
</protein>
<dbReference type="PRINTS" id="PR00304">
    <property type="entry name" value="TCOMPLEXTCP1"/>
</dbReference>
<keyword evidence="5" id="KW-0143">Chaperone</keyword>
<dbReference type="STRING" id="1157490.EL26_07680"/>
<dbReference type="EMBL" id="JMIR01000008">
    <property type="protein sequence ID" value="KEO83789.1"/>
    <property type="molecule type" value="Genomic_DNA"/>
</dbReference>
<dbReference type="GO" id="GO:0005524">
    <property type="term" value="F:ATP binding"/>
    <property type="evidence" value="ECO:0007669"/>
    <property type="project" value="UniProtKB-KW"/>
</dbReference>
<comment type="similarity">
    <text evidence="2">Belongs to the TCP-1 chaperonin family.</text>
</comment>
<dbReference type="AlphaFoldDB" id="A0A074LRP7"/>
<keyword evidence="4" id="KW-0067">ATP-binding</keyword>
<proteinExistence type="inferred from homology"/>
<dbReference type="eggNOG" id="COG0459">
    <property type="taxonomic scope" value="Bacteria"/>
</dbReference>
<dbReference type="Proteomes" id="UP000027931">
    <property type="component" value="Unassembled WGS sequence"/>
</dbReference>
<dbReference type="InterPro" id="IPR017998">
    <property type="entry name" value="Chaperone_TCP-1"/>
</dbReference>
<name>A0A074LRP7_9BACL</name>
<sequence length="515" mass="55678">MSQSSSQKPQEADERLAALYSNATAVRAISSAVEGTIGPKGLDTMLVDTRGNVIITNDGVTILNRMEVTHPAAKMLINVASAQQEEIGDGTTTATLLAAALLNEGVAQVERGVPVTRVIEGIASGVHYAVERLQSRARSLDFLGEDVLYQVAMVAGREHDDIAHLVTEAAHLIGFEKLRDPQYRLSDHVMSSVGAQSEVFQGLILNKQRMSPQMPASVLEAKILIVDDALEPEEIDSEALGTEAGFQLYRHYKEEFRKHISALPQLGINVVFTDRGVSPVAEEVLGEAGVMIVQRVASKDLRKIAEHTGARPIKRTGIAKQPEELHRFLGRAESVVEDERMETIRIVGGYGKPLATILVGASTEEVVGERSRIARDAASSVQAAVRGGVVPGGGSVELWTAREVEKMRETVRGMTGFGVEAVARALRKPMTQIVQNAGFNPLEKVEEANVAQVELGSDSLAINCEDGSVSDMVEYGIYDPTLVKTHALRAAGEVTVAIMRIHTIIRMKDHSDDEE</sequence>
<evidence type="ECO:0000256" key="5">
    <source>
        <dbReference type="ARBA" id="ARBA00023186"/>
    </source>
</evidence>
<reference evidence="6 7" key="1">
    <citation type="journal article" date="2013" name="Int. J. Syst. Evol. Microbiol.">
        <title>Tumebacillus flagellatus sp. nov., an alpha-amylase/pullulanase-producing bacterium isolated from cassava wastewater.</title>
        <authorList>
            <person name="Wang Q."/>
            <person name="Xie N."/>
            <person name="Qin Y."/>
            <person name="Shen N."/>
            <person name="Zhu J."/>
            <person name="Mi H."/>
            <person name="Huang R."/>
        </authorList>
    </citation>
    <scope>NUCLEOTIDE SEQUENCE [LARGE SCALE GENOMIC DNA]</scope>
    <source>
        <strain evidence="6 7">GST4</strain>
    </source>
</reference>
<dbReference type="RefSeq" id="WP_038086189.1">
    <property type="nucleotide sequence ID" value="NZ_JMIR01000008.1"/>
</dbReference>
<dbReference type="GO" id="GO:0016887">
    <property type="term" value="F:ATP hydrolysis activity"/>
    <property type="evidence" value="ECO:0007669"/>
    <property type="project" value="InterPro"/>
</dbReference>
<evidence type="ECO:0000313" key="6">
    <source>
        <dbReference type="EMBL" id="KEO83789.1"/>
    </source>
</evidence>
<organism evidence="6 7">
    <name type="scientific">Tumebacillus flagellatus</name>
    <dbReference type="NCBI Taxonomy" id="1157490"/>
    <lineage>
        <taxon>Bacteria</taxon>
        <taxon>Bacillati</taxon>
        <taxon>Bacillota</taxon>
        <taxon>Bacilli</taxon>
        <taxon>Bacillales</taxon>
        <taxon>Alicyclobacillaceae</taxon>
        <taxon>Tumebacillus</taxon>
    </lineage>
</organism>
<keyword evidence="3" id="KW-0547">Nucleotide-binding</keyword>
<dbReference type="PROSITE" id="PS00751">
    <property type="entry name" value="TCP1_2"/>
    <property type="match status" value="1"/>
</dbReference>
<dbReference type="Gene3D" id="3.50.7.10">
    <property type="entry name" value="GroEL"/>
    <property type="match status" value="1"/>
</dbReference>
<evidence type="ECO:0000256" key="4">
    <source>
        <dbReference type="ARBA" id="ARBA00022840"/>
    </source>
</evidence>
<evidence type="ECO:0000313" key="7">
    <source>
        <dbReference type="Proteomes" id="UP000027931"/>
    </source>
</evidence>
<evidence type="ECO:0000256" key="3">
    <source>
        <dbReference type="ARBA" id="ARBA00022741"/>
    </source>
</evidence>